<organism evidence="1">
    <name type="scientific">marine sediment metagenome</name>
    <dbReference type="NCBI Taxonomy" id="412755"/>
    <lineage>
        <taxon>unclassified sequences</taxon>
        <taxon>metagenomes</taxon>
        <taxon>ecological metagenomes</taxon>
    </lineage>
</organism>
<dbReference type="EMBL" id="LAZR01069424">
    <property type="protein sequence ID" value="KKK47730.1"/>
    <property type="molecule type" value="Genomic_DNA"/>
</dbReference>
<protein>
    <submittedName>
        <fullName evidence="1">Uncharacterized protein</fullName>
    </submittedName>
</protein>
<name>A0A0F8WHS2_9ZZZZ</name>
<sequence>MSSSGHVTPTYADEADVRGELVNSKSREFFEAAAQRSEMTYLFRIVRRSRRYLRWACAILLIAWMLPSDNLRFVRHGIYNLTTVFLDEADKPIRVQELQDRARRNAELSALADWARKETDRGAVFITDQEIFRMQGRRSIFVNREDVHYFYYLAPWLLGDWTDQVMRQYHWLSDPLNAKALTAEVNRLAAEKSYEGAPEWYVLLPRRTGTEDVGSLKEIPSEKWGQYWRVFRIPLHRRPASTGE</sequence>
<dbReference type="AlphaFoldDB" id="A0A0F8WHS2"/>
<comment type="caution">
    <text evidence="1">The sequence shown here is derived from an EMBL/GenBank/DDBJ whole genome shotgun (WGS) entry which is preliminary data.</text>
</comment>
<reference evidence="1" key="1">
    <citation type="journal article" date="2015" name="Nature">
        <title>Complex archaea that bridge the gap between prokaryotes and eukaryotes.</title>
        <authorList>
            <person name="Spang A."/>
            <person name="Saw J.H."/>
            <person name="Jorgensen S.L."/>
            <person name="Zaremba-Niedzwiedzka K."/>
            <person name="Martijn J."/>
            <person name="Lind A.E."/>
            <person name="van Eijk R."/>
            <person name="Schleper C."/>
            <person name="Guy L."/>
            <person name="Ettema T.J."/>
        </authorList>
    </citation>
    <scope>NUCLEOTIDE SEQUENCE</scope>
</reference>
<accession>A0A0F8WHS2</accession>
<gene>
    <name evidence="1" type="ORF">LCGC14_3152220</name>
</gene>
<proteinExistence type="predicted"/>
<evidence type="ECO:0000313" key="1">
    <source>
        <dbReference type="EMBL" id="KKK47730.1"/>
    </source>
</evidence>